<reference evidence="3" key="1">
    <citation type="submission" date="2021-01" db="EMBL/GenBank/DDBJ databases">
        <authorList>
            <person name="Corre E."/>
            <person name="Pelletier E."/>
            <person name="Niang G."/>
            <person name="Scheremetjew M."/>
            <person name="Finn R."/>
            <person name="Kale V."/>
            <person name="Holt S."/>
            <person name="Cochrane G."/>
            <person name="Meng A."/>
            <person name="Brown T."/>
            <person name="Cohen L."/>
        </authorList>
    </citation>
    <scope>NUCLEOTIDE SEQUENCE</scope>
    <source>
        <strain evidence="3">Isolate 1302-5</strain>
    </source>
</reference>
<feature type="compositionally biased region" description="Low complexity" evidence="1">
    <location>
        <begin position="187"/>
        <end position="197"/>
    </location>
</feature>
<evidence type="ECO:0000256" key="2">
    <source>
        <dbReference type="SAM" id="Phobius"/>
    </source>
</evidence>
<name>A0A7S4ISU8_9STRA</name>
<keyword evidence="2" id="KW-0812">Transmembrane</keyword>
<feature type="transmembrane region" description="Helical" evidence="2">
    <location>
        <begin position="299"/>
        <end position="319"/>
    </location>
</feature>
<dbReference type="EMBL" id="HBKQ01021972">
    <property type="protein sequence ID" value="CAE2238642.1"/>
    <property type="molecule type" value="Transcribed_RNA"/>
</dbReference>
<feature type="compositionally biased region" description="Basic and acidic residues" evidence="1">
    <location>
        <begin position="156"/>
        <end position="169"/>
    </location>
</feature>
<accession>A0A7S4ISU8</accession>
<feature type="region of interest" description="Disordered" evidence="1">
    <location>
        <begin position="492"/>
        <end position="525"/>
    </location>
</feature>
<feature type="transmembrane region" description="Helical" evidence="2">
    <location>
        <begin position="396"/>
        <end position="423"/>
    </location>
</feature>
<keyword evidence="2" id="KW-1133">Transmembrane helix</keyword>
<dbReference type="AlphaFoldDB" id="A0A7S4ISU8"/>
<gene>
    <name evidence="3" type="ORF">OAUR00152_LOCUS14897</name>
</gene>
<feature type="compositionally biased region" description="Polar residues" evidence="1">
    <location>
        <begin position="507"/>
        <end position="521"/>
    </location>
</feature>
<evidence type="ECO:0000313" key="3">
    <source>
        <dbReference type="EMBL" id="CAE2238642.1"/>
    </source>
</evidence>
<feature type="region of interest" description="Disordered" evidence="1">
    <location>
        <begin position="156"/>
        <end position="197"/>
    </location>
</feature>
<feature type="transmembrane region" description="Helical" evidence="2">
    <location>
        <begin position="325"/>
        <end position="343"/>
    </location>
</feature>
<feature type="transmembrane region" description="Helical" evidence="2">
    <location>
        <begin position="355"/>
        <end position="376"/>
    </location>
</feature>
<evidence type="ECO:0000256" key="1">
    <source>
        <dbReference type="SAM" id="MobiDB-lite"/>
    </source>
</evidence>
<proteinExistence type="predicted"/>
<organism evidence="3">
    <name type="scientific">Odontella aurita</name>
    <dbReference type="NCBI Taxonomy" id="265563"/>
    <lineage>
        <taxon>Eukaryota</taxon>
        <taxon>Sar</taxon>
        <taxon>Stramenopiles</taxon>
        <taxon>Ochrophyta</taxon>
        <taxon>Bacillariophyta</taxon>
        <taxon>Mediophyceae</taxon>
        <taxon>Biddulphiophycidae</taxon>
        <taxon>Eupodiscales</taxon>
        <taxon>Odontellaceae</taxon>
        <taxon>Odontella</taxon>
    </lineage>
</organism>
<protein>
    <submittedName>
        <fullName evidence="3">Uncharacterized protein</fullName>
    </submittedName>
</protein>
<feature type="transmembrane region" description="Helical" evidence="2">
    <location>
        <begin position="256"/>
        <end position="279"/>
    </location>
</feature>
<keyword evidence="2" id="KW-0472">Membrane</keyword>
<sequence>MDGKGSVRQGREVADDNAEDAVLNVLERRREQERQTLATKRDAEAERDILSAIPTEASANVVGADTLNRSSEYPRVHHRWNRPTFSSAAHRVMQISRIKRVQEVIGEEASTRTIPHDILASTAHSSFLETGPQYQRESCADLLFDELQRVEEMYHETPIHENEDDRRASDVTTSSPYLSPGIDSFSRRSNSSSGKNSSAVLGAIIDEEAGEKSERSSLLPKSSELHHRGFMKRFRSGAARSSFKGVLGPRVLCKNIFRFFITRFLFVMVPLVVAAYFLYTYENIELDFLPSHASLSWWLIFLVRQLVTFQLAICTEYIIVDALALRSAVITQVMGPLFTLYAMQAKGWPFIISCWGTWDLLLLHGTSVFARNWLYFLNIGMFSDNNLDGGIIGSELYLRILLSVVLTGVSVGIKRTYLALALGRRTFLHFRGRLEVLLANIRLISEVGNLAHLTTSSVFEKAIAATDEDHNISTLHVSKRWQGIKFLASDSESSQDSVSDEENESDMNLTSSHLSDTSTPSAHRPVGCIGDSGVSMIDESAFRAHYLQHKDSHTSSGGKIKDLLERWEEPHNKKKKVTSNLSMEIAEHFLLLSIVIHLHVSPPFHVHRMNPPLSTTFCSFEKHLLTWMTLTLFQHLLGRPTIGTVVLNLRKRSISNCSSLHQNLMRFFLLRY</sequence>